<dbReference type="EMBL" id="SNRW01003140">
    <property type="protein sequence ID" value="KAA6390687.1"/>
    <property type="molecule type" value="Genomic_DNA"/>
</dbReference>
<name>A0A5J4W744_9EUKA</name>
<dbReference type="AlphaFoldDB" id="A0A5J4W744"/>
<reference evidence="1 2" key="1">
    <citation type="submission" date="2019-03" db="EMBL/GenBank/DDBJ databases">
        <title>Single cell metagenomics reveals metabolic interactions within the superorganism composed of flagellate Streblomastix strix and complex community of Bacteroidetes bacteria on its surface.</title>
        <authorList>
            <person name="Treitli S.C."/>
            <person name="Kolisko M."/>
            <person name="Husnik F."/>
            <person name="Keeling P."/>
            <person name="Hampl V."/>
        </authorList>
    </citation>
    <scope>NUCLEOTIDE SEQUENCE [LARGE SCALE GENOMIC DNA]</scope>
    <source>
        <strain evidence="1">ST1C</strain>
    </source>
</reference>
<sequence length="313" mass="33415">MHSEYGQQSADINNINQSITLIQQELARQTHFRGYYLLNADIIKIASNAAGDFAFSAESGTVWIGELSIVNGTASAGISTSYSRGDHIHPQQLTYDGSLTATKFIKTGGTNQQILLAVGTNKIKSNIRIQNGYNRRFEATQLEQFSGSNVRVNLALQDNLNQYNITTNTLPTGALFTSTAIQNQFLNQGGIINGIAQINPNSANYSQSLRISRSTARCGIYLGIGLTIGLSNESGAANRGLRISADGNTLSFNGSVIAKTGASNGANNGSVNYSASNPILWGVNSTGTEGEFYSDGAKIYWRAQPLTMGSIPP</sequence>
<organism evidence="1 2">
    <name type="scientific">Streblomastix strix</name>
    <dbReference type="NCBI Taxonomy" id="222440"/>
    <lineage>
        <taxon>Eukaryota</taxon>
        <taxon>Metamonada</taxon>
        <taxon>Preaxostyla</taxon>
        <taxon>Oxymonadida</taxon>
        <taxon>Streblomastigidae</taxon>
        <taxon>Streblomastix</taxon>
    </lineage>
</organism>
<comment type="caution">
    <text evidence="1">The sequence shown here is derived from an EMBL/GenBank/DDBJ whole genome shotgun (WGS) entry which is preliminary data.</text>
</comment>
<evidence type="ECO:0000313" key="2">
    <source>
        <dbReference type="Proteomes" id="UP000324800"/>
    </source>
</evidence>
<dbReference type="Proteomes" id="UP000324800">
    <property type="component" value="Unassembled WGS sequence"/>
</dbReference>
<accession>A0A5J4W744</accession>
<gene>
    <name evidence="1" type="ORF">EZS28_013782</name>
</gene>
<evidence type="ECO:0000313" key="1">
    <source>
        <dbReference type="EMBL" id="KAA6390687.1"/>
    </source>
</evidence>
<protein>
    <submittedName>
        <fullName evidence="1">Uncharacterized protein</fullName>
    </submittedName>
</protein>
<proteinExistence type="predicted"/>